<feature type="non-terminal residue" evidence="2">
    <location>
        <position position="127"/>
    </location>
</feature>
<evidence type="ECO:0000313" key="3">
    <source>
        <dbReference type="Proteomes" id="UP000799753"/>
    </source>
</evidence>
<organism evidence="2 3">
    <name type="scientific">Massarina eburnea CBS 473.64</name>
    <dbReference type="NCBI Taxonomy" id="1395130"/>
    <lineage>
        <taxon>Eukaryota</taxon>
        <taxon>Fungi</taxon>
        <taxon>Dikarya</taxon>
        <taxon>Ascomycota</taxon>
        <taxon>Pezizomycotina</taxon>
        <taxon>Dothideomycetes</taxon>
        <taxon>Pleosporomycetidae</taxon>
        <taxon>Pleosporales</taxon>
        <taxon>Massarineae</taxon>
        <taxon>Massarinaceae</taxon>
        <taxon>Massarina</taxon>
    </lineage>
</organism>
<reference evidence="2" key="1">
    <citation type="journal article" date="2020" name="Stud. Mycol.">
        <title>101 Dothideomycetes genomes: a test case for predicting lifestyles and emergence of pathogens.</title>
        <authorList>
            <person name="Haridas S."/>
            <person name="Albert R."/>
            <person name="Binder M."/>
            <person name="Bloem J."/>
            <person name="Labutti K."/>
            <person name="Salamov A."/>
            <person name="Andreopoulos B."/>
            <person name="Baker S."/>
            <person name="Barry K."/>
            <person name="Bills G."/>
            <person name="Bluhm B."/>
            <person name="Cannon C."/>
            <person name="Castanera R."/>
            <person name="Culley D."/>
            <person name="Daum C."/>
            <person name="Ezra D."/>
            <person name="Gonzalez J."/>
            <person name="Henrissat B."/>
            <person name="Kuo A."/>
            <person name="Liang C."/>
            <person name="Lipzen A."/>
            <person name="Lutzoni F."/>
            <person name="Magnuson J."/>
            <person name="Mondo S."/>
            <person name="Nolan M."/>
            <person name="Ohm R."/>
            <person name="Pangilinan J."/>
            <person name="Park H.-J."/>
            <person name="Ramirez L."/>
            <person name="Alfaro M."/>
            <person name="Sun H."/>
            <person name="Tritt A."/>
            <person name="Yoshinaga Y."/>
            <person name="Zwiers L.-H."/>
            <person name="Turgeon B."/>
            <person name="Goodwin S."/>
            <person name="Spatafora J."/>
            <person name="Crous P."/>
            <person name="Grigoriev I."/>
        </authorList>
    </citation>
    <scope>NUCLEOTIDE SEQUENCE</scope>
    <source>
        <strain evidence="2">CBS 473.64</strain>
    </source>
</reference>
<dbReference type="AlphaFoldDB" id="A0A6A6RRF7"/>
<dbReference type="Proteomes" id="UP000799753">
    <property type="component" value="Unassembled WGS sequence"/>
</dbReference>
<keyword evidence="3" id="KW-1185">Reference proteome</keyword>
<feature type="region of interest" description="Disordered" evidence="1">
    <location>
        <begin position="1"/>
        <end position="127"/>
    </location>
</feature>
<gene>
    <name evidence="2" type="ORF">P280DRAFT_552643</name>
</gene>
<sequence>MPPERRHPAKRAGANDRPSGPPRPPQGPYANLPPRPTQPNEGSSQPQANLPPRSTQDQLPDRPWVPPNHSYTSQYGGMPGPQPPQQGSMSGSNPQYAMPGVPPNHSYTSQYGGMPGPYPPQQGSMPG</sequence>
<evidence type="ECO:0000256" key="1">
    <source>
        <dbReference type="SAM" id="MobiDB-lite"/>
    </source>
</evidence>
<feature type="compositionally biased region" description="Pro residues" evidence="1">
    <location>
        <begin position="19"/>
        <end position="37"/>
    </location>
</feature>
<name>A0A6A6RRF7_9PLEO</name>
<feature type="compositionally biased region" description="Low complexity" evidence="1">
    <location>
        <begin position="85"/>
        <end position="95"/>
    </location>
</feature>
<accession>A0A6A6RRF7</accession>
<protein>
    <submittedName>
        <fullName evidence="2">Uncharacterized protein</fullName>
    </submittedName>
</protein>
<evidence type="ECO:0000313" key="2">
    <source>
        <dbReference type="EMBL" id="KAF2636818.1"/>
    </source>
</evidence>
<proteinExistence type="predicted"/>
<feature type="compositionally biased region" description="Polar residues" evidence="1">
    <location>
        <begin position="38"/>
        <end position="58"/>
    </location>
</feature>
<dbReference type="EMBL" id="MU006796">
    <property type="protein sequence ID" value="KAF2636818.1"/>
    <property type="molecule type" value="Genomic_DNA"/>
</dbReference>